<dbReference type="OrthoDB" id="2449239at2759"/>
<protein>
    <recommendedName>
        <fullName evidence="7">Protein kinase domain-containing protein</fullName>
    </recommendedName>
</protein>
<keyword evidence="9" id="KW-1185">Reference proteome</keyword>
<evidence type="ECO:0000256" key="6">
    <source>
        <dbReference type="SAM" id="MobiDB-lite"/>
    </source>
</evidence>
<dbReference type="AlphaFoldDB" id="A0A9P6K9C1"/>
<dbReference type="InterPro" id="IPR050205">
    <property type="entry name" value="CDPK_Ser/Thr_kinases"/>
</dbReference>
<dbReference type="PANTHER" id="PTHR24349">
    <property type="entry name" value="SERINE/THREONINE-PROTEIN KINASE"/>
    <property type="match status" value="1"/>
</dbReference>
<keyword evidence="5" id="KW-0067">ATP-binding</keyword>
<evidence type="ECO:0000256" key="1">
    <source>
        <dbReference type="ARBA" id="ARBA00022527"/>
    </source>
</evidence>
<sequence>STTSNFARRNVKSGKRFEEKVQLQVIRYEDQDAVTISPHGPIGRLVLGTYHIISDPKSARTSRAYGGRGTGIVRSGTVMIRRSRLDLKQASAGQGIQMERTPSPSPGTLMDDSSMLLTDAENQHTFETTTIKWYMTEVHWKREAALLKHLKSPIFVMELLESYCIPALQNRSSSYPFVNAMVACSSLLSDIGPVRTAHHARAILKSISAAVDWCHSRGVVHLNIQPGSFFLEDGVDPATSDAPWKLWDFTCARFIGEPIGSVGGGGGKGTGSEETQGQLSPPATHEQGTFSDTNATLSEQQYMERMNRIGGNPLPPMYTAPELLEAWRAGDTTFPAEAAMDIWSLGCVYYEILMGGQSLFATEADAWRLIGGWSNNEPWTSKNFRVAYPPSSSLTTSGSEGSSRS</sequence>
<evidence type="ECO:0000256" key="4">
    <source>
        <dbReference type="ARBA" id="ARBA00022777"/>
    </source>
</evidence>
<evidence type="ECO:0000256" key="3">
    <source>
        <dbReference type="ARBA" id="ARBA00022741"/>
    </source>
</evidence>
<dbReference type="SMART" id="SM00220">
    <property type="entry name" value="S_TKc"/>
    <property type="match status" value="1"/>
</dbReference>
<dbReference type="Gene3D" id="1.10.510.10">
    <property type="entry name" value="Transferase(Phosphotransferase) domain 1"/>
    <property type="match status" value="1"/>
</dbReference>
<organism evidence="8 9">
    <name type="scientific">Lunasporangiospora selenospora</name>
    <dbReference type="NCBI Taxonomy" id="979761"/>
    <lineage>
        <taxon>Eukaryota</taxon>
        <taxon>Fungi</taxon>
        <taxon>Fungi incertae sedis</taxon>
        <taxon>Mucoromycota</taxon>
        <taxon>Mortierellomycotina</taxon>
        <taxon>Mortierellomycetes</taxon>
        <taxon>Mortierellales</taxon>
        <taxon>Mortierellaceae</taxon>
        <taxon>Lunasporangiospora</taxon>
    </lineage>
</organism>
<evidence type="ECO:0000313" key="9">
    <source>
        <dbReference type="Proteomes" id="UP000780801"/>
    </source>
</evidence>
<evidence type="ECO:0000259" key="7">
    <source>
        <dbReference type="PROSITE" id="PS50011"/>
    </source>
</evidence>
<dbReference type="EMBL" id="JAABOA010006456">
    <property type="protein sequence ID" value="KAF9560937.1"/>
    <property type="molecule type" value="Genomic_DNA"/>
</dbReference>
<feature type="non-terminal residue" evidence="8">
    <location>
        <position position="1"/>
    </location>
</feature>
<feature type="region of interest" description="Disordered" evidence="6">
    <location>
        <begin position="262"/>
        <end position="292"/>
    </location>
</feature>
<name>A0A9P6K9C1_9FUNG</name>
<gene>
    <name evidence="8" type="ORF">BGW38_009027</name>
</gene>
<proteinExistence type="predicted"/>
<keyword evidence="2" id="KW-0808">Transferase</keyword>
<dbReference type="GO" id="GO:0004674">
    <property type="term" value="F:protein serine/threonine kinase activity"/>
    <property type="evidence" value="ECO:0007669"/>
    <property type="project" value="UniProtKB-KW"/>
</dbReference>
<accession>A0A9P6K9C1</accession>
<feature type="non-terminal residue" evidence="8">
    <location>
        <position position="405"/>
    </location>
</feature>
<evidence type="ECO:0000256" key="5">
    <source>
        <dbReference type="ARBA" id="ARBA00022840"/>
    </source>
</evidence>
<evidence type="ECO:0000256" key="2">
    <source>
        <dbReference type="ARBA" id="ARBA00022679"/>
    </source>
</evidence>
<dbReference type="GO" id="GO:0005524">
    <property type="term" value="F:ATP binding"/>
    <property type="evidence" value="ECO:0007669"/>
    <property type="project" value="UniProtKB-KW"/>
</dbReference>
<reference evidence="8" key="1">
    <citation type="journal article" date="2020" name="Fungal Divers.">
        <title>Resolving the Mortierellaceae phylogeny through synthesis of multi-gene phylogenetics and phylogenomics.</title>
        <authorList>
            <person name="Vandepol N."/>
            <person name="Liber J."/>
            <person name="Desiro A."/>
            <person name="Na H."/>
            <person name="Kennedy M."/>
            <person name="Barry K."/>
            <person name="Grigoriev I.V."/>
            <person name="Miller A.N."/>
            <person name="O'Donnell K."/>
            <person name="Stajich J.E."/>
            <person name="Bonito G."/>
        </authorList>
    </citation>
    <scope>NUCLEOTIDE SEQUENCE</scope>
    <source>
        <strain evidence="8">KOD1015</strain>
    </source>
</reference>
<dbReference type="SUPFAM" id="SSF56112">
    <property type="entry name" value="Protein kinase-like (PK-like)"/>
    <property type="match status" value="1"/>
</dbReference>
<keyword evidence="3" id="KW-0547">Nucleotide-binding</keyword>
<dbReference type="Proteomes" id="UP000780801">
    <property type="component" value="Unassembled WGS sequence"/>
</dbReference>
<dbReference type="PROSITE" id="PS50011">
    <property type="entry name" value="PROTEIN_KINASE_DOM"/>
    <property type="match status" value="1"/>
</dbReference>
<dbReference type="InterPro" id="IPR000719">
    <property type="entry name" value="Prot_kinase_dom"/>
</dbReference>
<comment type="caution">
    <text evidence="8">The sequence shown here is derived from an EMBL/GenBank/DDBJ whole genome shotgun (WGS) entry which is preliminary data.</text>
</comment>
<feature type="domain" description="Protein kinase" evidence="7">
    <location>
        <begin position="59"/>
        <end position="405"/>
    </location>
</feature>
<keyword evidence="4" id="KW-0418">Kinase</keyword>
<evidence type="ECO:0000313" key="8">
    <source>
        <dbReference type="EMBL" id="KAF9560937.1"/>
    </source>
</evidence>
<keyword evidence="1" id="KW-0723">Serine/threonine-protein kinase</keyword>
<dbReference type="InterPro" id="IPR011009">
    <property type="entry name" value="Kinase-like_dom_sf"/>
</dbReference>